<dbReference type="PANTHER" id="PTHR47150">
    <property type="entry name" value="OS12G0169200 PROTEIN"/>
    <property type="match status" value="1"/>
</dbReference>
<dbReference type="PANTHER" id="PTHR47150:SF5">
    <property type="entry name" value="OS07G0546750 PROTEIN"/>
    <property type="match status" value="1"/>
</dbReference>
<dbReference type="Pfam" id="PF04827">
    <property type="entry name" value="Plant_tran"/>
    <property type="match status" value="1"/>
</dbReference>
<feature type="region of interest" description="Disordered" evidence="1">
    <location>
        <begin position="724"/>
        <end position="764"/>
    </location>
</feature>
<dbReference type="Gramene" id="Bo00902s040.1">
    <property type="protein sequence ID" value="Bo00902s040.1"/>
    <property type="gene ID" value="Bo00902s040"/>
</dbReference>
<feature type="region of interest" description="Disordered" evidence="1">
    <location>
        <begin position="119"/>
        <end position="143"/>
    </location>
</feature>
<accession>A0A0D2ZS42</accession>
<organism evidence="2 3">
    <name type="scientific">Brassica oleracea var. oleracea</name>
    <dbReference type="NCBI Taxonomy" id="109376"/>
    <lineage>
        <taxon>Eukaryota</taxon>
        <taxon>Viridiplantae</taxon>
        <taxon>Streptophyta</taxon>
        <taxon>Embryophyta</taxon>
        <taxon>Tracheophyta</taxon>
        <taxon>Spermatophyta</taxon>
        <taxon>Magnoliopsida</taxon>
        <taxon>eudicotyledons</taxon>
        <taxon>Gunneridae</taxon>
        <taxon>Pentapetalae</taxon>
        <taxon>rosids</taxon>
        <taxon>malvids</taxon>
        <taxon>Brassicales</taxon>
        <taxon>Brassicaceae</taxon>
        <taxon>Brassiceae</taxon>
        <taxon>Brassica</taxon>
    </lineage>
</organism>
<dbReference type="AlphaFoldDB" id="A0A0D2ZS42"/>
<proteinExistence type="predicted"/>
<evidence type="ECO:0000256" key="1">
    <source>
        <dbReference type="SAM" id="MobiDB-lite"/>
    </source>
</evidence>
<reference evidence="2" key="1">
    <citation type="journal article" date="2014" name="Genome Biol.">
        <title>Transcriptome and methylome profiling reveals relics of genome dominance in the mesopolyploid Brassica oleracea.</title>
        <authorList>
            <person name="Parkin I.A."/>
            <person name="Koh C."/>
            <person name="Tang H."/>
            <person name="Robinson S.J."/>
            <person name="Kagale S."/>
            <person name="Clarke W.E."/>
            <person name="Town C.D."/>
            <person name="Nixon J."/>
            <person name="Krishnakumar V."/>
            <person name="Bidwell S.L."/>
            <person name="Denoeud F."/>
            <person name="Belcram H."/>
            <person name="Links M.G."/>
            <person name="Just J."/>
            <person name="Clarke C."/>
            <person name="Bender T."/>
            <person name="Huebert T."/>
            <person name="Mason A.S."/>
            <person name="Pires J.C."/>
            <person name="Barker G."/>
            <person name="Moore J."/>
            <person name="Walley P.G."/>
            <person name="Manoli S."/>
            <person name="Batley J."/>
            <person name="Edwards D."/>
            <person name="Nelson M.N."/>
            <person name="Wang X."/>
            <person name="Paterson A.H."/>
            <person name="King G."/>
            <person name="Bancroft I."/>
            <person name="Chalhoub B."/>
            <person name="Sharpe A.G."/>
        </authorList>
    </citation>
    <scope>NUCLEOTIDE SEQUENCE [LARGE SCALE GENOMIC DNA]</scope>
    <source>
        <strain evidence="2">cv. TO1000</strain>
    </source>
</reference>
<feature type="compositionally biased region" description="Basic and acidic residues" evidence="1">
    <location>
        <begin position="122"/>
        <end position="132"/>
    </location>
</feature>
<dbReference type="EnsemblPlants" id="Bo00902s040.1">
    <property type="protein sequence ID" value="Bo00902s040.1"/>
    <property type="gene ID" value="Bo00902s040"/>
</dbReference>
<dbReference type="HOGENOM" id="CLU_012390_5_0_1"/>
<dbReference type="Proteomes" id="UP000032141">
    <property type="component" value="Unassembled WGS sequence"/>
</dbReference>
<protein>
    <recommendedName>
        <fullName evidence="4">Myb-like domain-containing protein</fullName>
    </recommendedName>
</protein>
<sequence length="788" mass="90557">MDPFSLNSPGFMNLLSSQSSQTIEVGSSDVPKPVERRKWTTQEDIVLISAWLNTSKDPIVCKFVGSYEAALKEQSSGQNENDVMKSAHDIFLNDYQVKFTLEHAWRELRFDQKWRSNSVSKDGAKEKRKEPVETVPDSEEVRPPGVKACKAAKRKKHGNEAAFDRLESILDLKQNISKQKLLERLLSKKDTLTDSEVTGSTSLLAQHSSQTIEVGSSDVPKPVERRKWTTQEDIVLISAWLNTSKDPILTGFAPREWSQCKQRWGRVNEQVCKFVGSYEAALKEQSSGQNENDVMKSAHDIFLNDYQVKFTLEHAWRELRTNSFLRCFDLVSDSCLGHGFYFSIGAAHGVDEAVEEMFDQEFDNIIDSLVDVQANKPKRRAYIERDREQGHNQLWNDYFKEHPTYPPDMFRRRFRMNKPLFLRIVDRLNNEVPYFEQRKNAHGRYGLSALQKCTTAIRILAYGQSRDTYDEYLRLGESTALLCLENFTNGIIQLFGDEYLRRPTTDDLRRLLDNGEARGFPGMIGSIDCMHWEWKNCPTAWRGQYTRGTLNDINVLDRSPVFDNILQGRAPRVNFKVNNHKYRMAYYLTDGIYPNLSTFIQSIPLPQRPKAELFARRQESVRKDVERAFGILQARFAVVKNPALLWDKEKIGKIMKTCVILHNMIVENERDGYTQYDTSDFEAGESSRSSKAKRRKSVNVPMLDICNQIRDPQIHDRLKADLVEMPKPKGKARPNRPNTQTRAVRPSRAESRRPPTPFFGGAPNLQSLHTSVVVLRSQVFTPESSSTT</sequence>
<evidence type="ECO:0000313" key="2">
    <source>
        <dbReference type="EnsemblPlants" id="Bo00902s040.1"/>
    </source>
</evidence>
<keyword evidence="3" id="KW-1185">Reference proteome</keyword>
<dbReference type="InterPro" id="IPR006912">
    <property type="entry name" value="Harbinger_derived_prot"/>
</dbReference>
<evidence type="ECO:0000313" key="3">
    <source>
        <dbReference type="Proteomes" id="UP000032141"/>
    </source>
</evidence>
<evidence type="ECO:0008006" key="4">
    <source>
        <dbReference type="Google" id="ProtNLM"/>
    </source>
</evidence>
<name>A0A0D2ZS42_BRAOL</name>
<reference evidence="2" key="2">
    <citation type="submission" date="2015-06" db="UniProtKB">
        <authorList>
            <consortium name="EnsemblPlants"/>
        </authorList>
    </citation>
    <scope>IDENTIFICATION</scope>
</reference>